<dbReference type="InterPro" id="IPR036047">
    <property type="entry name" value="F-box-like_dom_sf"/>
</dbReference>
<name>A0A7R9LR18_9ACAR</name>
<evidence type="ECO:0000259" key="1">
    <source>
        <dbReference type="Pfam" id="PF00646"/>
    </source>
</evidence>
<feature type="domain" description="F-box" evidence="1">
    <location>
        <begin position="20"/>
        <end position="50"/>
    </location>
</feature>
<dbReference type="InterPro" id="IPR001810">
    <property type="entry name" value="F-box_dom"/>
</dbReference>
<dbReference type="Gene3D" id="3.80.10.10">
    <property type="entry name" value="Ribonuclease Inhibitor"/>
    <property type="match status" value="1"/>
</dbReference>
<protein>
    <recommendedName>
        <fullName evidence="1">F-box domain-containing protein</fullName>
    </recommendedName>
</protein>
<proteinExistence type="predicted"/>
<dbReference type="OrthoDB" id="6478838at2759"/>
<dbReference type="AlphaFoldDB" id="A0A7R9LR18"/>
<reference evidence="2" key="1">
    <citation type="submission" date="2020-11" db="EMBL/GenBank/DDBJ databases">
        <authorList>
            <person name="Tran Van P."/>
        </authorList>
    </citation>
    <scope>NUCLEOTIDE SEQUENCE</scope>
</reference>
<dbReference type="SUPFAM" id="SSF81383">
    <property type="entry name" value="F-box domain"/>
    <property type="match status" value="1"/>
</dbReference>
<dbReference type="EMBL" id="CAJPVJ010002327">
    <property type="protein sequence ID" value="CAG2166139.1"/>
    <property type="molecule type" value="Genomic_DNA"/>
</dbReference>
<accession>A0A7R9LR18</accession>
<dbReference type="Proteomes" id="UP000728032">
    <property type="component" value="Unassembled WGS sequence"/>
</dbReference>
<dbReference type="SUPFAM" id="SSF52047">
    <property type="entry name" value="RNI-like"/>
    <property type="match status" value="1"/>
</dbReference>
<keyword evidence="3" id="KW-1185">Reference proteome</keyword>
<organism evidence="2">
    <name type="scientific">Oppiella nova</name>
    <dbReference type="NCBI Taxonomy" id="334625"/>
    <lineage>
        <taxon>Eukaryota</taxon>
        <taxon>Metazoa</taxon>
        <taxon>Ecdysozoa</taxon>
        <taxon>Arthropoda</taxon>
        <taxon>Chelicerata</taxon>
        <taxon>Arachnida</taxon>
        <taxon>Acari</taxon>
        <taxon>Acariformes</taxon>
        <taxon>Sarcoptiformes</taxon>
        <taxon>Oribatida</taxon>
        <taxon>Brachypylina</taxon>
        <taxon>Oppioidea</taxon>
        <taxon>Oppiidae</taxon>
        <taxon>Oppiella</taxon>
    </lineage>
</organism>
<sequence length="351" mass="40882">MSTNRTPEEYYPKDSFERFGDDLCQLILSYLSFKECFQFECLSKQWQRLVFKNVDSLILSDKQLLKLPVRFRRLLSSVVRKCANITSIDIEINSEATERVFKVFMNSYKNLNVIHVRGDEDLDLLKVFVNHYKYELKSIDIDFDDCDTEQVVDGMIELSDLNALTKLTLRMNCAKMNVIGEPLGGMKLLGDDCKHITRLCLKFFDSIHTQLPHIQSLHIRNNLVMSPGIENCANMSTNRTQEEYYPKDSLDRFGDDLCGLLLSYLSFEDCFRFECLSKQWQRLVFKNVDTIILSEKQLMLLPIRSLRLLSLVVRKCTNITSIDIEIYSETTERIAAVIVISGEKVYKHYIH</sequence>
<dbReference type="EMBL" id="OC917152">
    <property type="protein sequence ID" value="CAD7646315.1"/>
    <property type="molecule type" value="Genomic_DNA"/>
</dbReference>
<evidence type="ECO:0000313" key="3">
    <source>
        <dbReference type="Proteomes" id="UP000728032"/>
    </source>
</evidence>
<evidence type="ECO:0000313" key="2">
    <source>
        <dbReference type="EMBL" id="CAD7646315.1"/>
    </source>
</evidence>
<feature type="domain" description="F-box" evidence="1">
    <location>
        <begin position="255"/>
        <end position="284"/>
    </location>
</feature>
<dbReference type="Pfam" id="PF00646">
    <property type="entry name" value="F-box"/>
    <property type="match status" value="2"/>
</dbReference>
<dbReference type="InterPro" id="IPR032675">
    <property type="entry name" value="LRR_dom_sf"/>
</dbReference>
<gene>
    <name evidence="2" type="ORF">ONB1V03_LOCUS5666</name>
</gene>